<keyword evidence="1" id="KW-0812">Transmembrane</keyword>
<keyword evidence="1" id="KW-0472">Membrane</keyword>
<protein>
    <submittedName>
        <fullName evidence="2">Uncharacterized protein</fullName>
    </submittedName>
</protein>
<dbReference type="Proteomes" id="UP000055045">
    <property type="component" value="Unassembled WGS sequence"/>
</dbReference>
<gene>
    <name evidence="2" type="ORF">ACN42_g2922</name>
</gene>
<name>A0A101MP86_PENFR</name>
<reference evidence="2 3" key="1">
    <citation type="submission" date="2015-10" db="EMBL/GenBank/DDBJ databases">
        <title>Genome sequencing of Penicillium freii.</title>
        <authorList>
            <person name="Nguyen H.D."/>
            <person name="Visagie C.M."/>
            <person name="Seifert K.A."/>
        </authorList>
    </citation>
    <scope>NUCLEOTIDE SEQUENCE [LARGE SCALE GENOMIC DNA]</scope>
    <source>
        <strain evidence="2 3">DAOM 242723</strain>
    </source>
</reference>
<keyword evidence="3" id="KW-1185">Reference proteome</keyword>
<keyword evidence="1" id="KW-1133">Transmembrane helix</keyword>
<comment type="caution">
    <text evidence="2">The sequence shown here is derived from an EMBL/GenBank/DDBJ whole genome shotgun (WGS) entry which is preliminary data.</text>
</comment>
<dbReference type="EMBL" id="LLXE01000054">
    <property type="protein sequence ID" value="KUM64174.1"/>
    <property type="molecule type" value="Genomic_DNA"/>
</dbReference>
<accession>A0A101MP86</accession>
<evidence type="ECO:0000256" key="1">
    <source>
        <dbReference type="SAM" id="Phobius"/>
    </source>
</evidence>
<feature type="transmembrane region" description="Helical" evidence="1">
    <location>
        <begin position="46"/>
        <end position="64"/>
    </location>
</feature>
<dbReference type="AlphaFoldDB" id="A0A101MP86"/>
<organism evidence="2 3">
    <name type="scientific">Penicillium freii</name>
    <dbReference type="NCBI Taxonomy" id="48697"/>
    <lineage>
        <taxon>Eukaryota</taxon>
        <taxon>Fungi</taxon>
        <taxon>Dikarya</taxon>
        <taxon>Ascomycota</taxon>
        <taxon>Pezizomycotina</taxon>
        <taxon>Eurotiomycetes</taxon>
        <taxon>Eurotiomycetidae</taxon>
        <taxon>Eurotiales</taxon>
        <taxon>Aspergillaceae</taxon>
        <taxon>Penicillium</taxon>
    </lineage>
</organism>
<evidence type="ECO:0000313" key="3">
    <source>
        <dbReference type="Proteomes" id="UP000055045"/>
    </source>
</evidence>
<sequence>MSTNCDRESVRCCASWTLDVEMPTTYDVLPFSRPPLSESVNSSLNFTIPILIYYLFFVKFYAYINAK</sequence>
<evidence type="ECO:0000313" key="2">
    <source>
        <dbReference type="EMBL" id="KUM64174.1"/>
    </source>
</evidence>
<proteinExistence type="predicted"/>